<dbReference type="EMBL" id="FWXZ01000008">
    <property type="protein sequence ID" value="SMC88208.1"/>
    <property type="molecule type" value="Genomic_DNA"/>
</dbReference>
<evidence type="ECO:0000313" key="1">
    <source>
        <dbReference type="EMBL" id="SMC88208.1"/>
    </source>
</evidence>
<keyword evidence="2" id="KW-1185">Reference proteome</keyword>
<name>A0AC61PPX5_9FIRM</name>
<gene>
    <name evidence="1" type="ORF">SAMN06297397_2945</name>
</gene>
<sequence length="213" mass="24106">MSKFAVMLYPDFSLQEITCLTSVLSVWFGEKIDFISSGAQEVTSEEGLKAHPTKTTAEAKVTDYDCVILPGTVNPLPALFDDELIRFLGEGAGSETVFAAISSAPILLSKAGILRGRKFTSGYFMQMAETFDFVEKENFIHKGIIEDGNVITGIGMFFREFAEAVLRRFDYDIGEELMRDKPEDFTEEDLTFRWSDEDYREFLEELKEYTGEV</sequence>
<organism evidence="1 2">
    <name type="scientific">Aristaeella lactis</name>
    <dbReference type="NCBI Taxonomy" id="3046383"/>
    <lineage>
        <taxon>Bacteria</taxon>
        <taxon>Bacillati</taxon>
        <taxon>Bacillota</taxon>
        <taxon>Clostridia</taxon>
        <taxon>Eubacteriales</taxon>
        <taxon>Aristaeellaceae</taxon>
        <taxon>Aristaeella</taxon>
    </lineage>
</organism>
<protein>
    <submittedName>
        <fullName evidence="1">4-methyl-5(B-hydroxyethyl)-thiazole monophosphate biosynthesis</fullName>
    </submittedName>
</protein>
<evidence type="ECO:0000313" key="2">
    <source>
        <dbReference type="Proteomes" id="UP000192328"/>
    </source>
</evidence>
<dbReference type="Proteomes" id="UP000192328">
    <property type="component" value="Unassembled WGS sequence"/>
</dbReference>
<reference evidence="1" key="1">
    <citation type="submission" date="2017-04" db="EMBL/GenBank/DDBJ databases">
        <authorList>
            <person name="Varghese N."/>
            <person name="Submissions S."/>
        </authorList>
    </citation>
    <scope>NUCLEOTIDE SEQUENCE</scope>
    <source>
        <strain evidence="1">WTE2008</strain>
    </source>
</reference>
<accession>A0AC61PPX5</accession>
<proteinExistence type="predicted"/>
<comment type="caution">
    <text evidence="1">The sequence shown here is derived from an EMBL/GenBank/DDBJ whole genome shotgun (WGS) entry which is preliminary data.</text>
</comment>